<reference evidence="6 7" key="1">
    <citation type="submission" date="2013-09" db="EMBL/GenBank/DDBJ databases">
        <title>Whole genome shotgun sequence of Novosphingobium tardaugens NBRC 16725.</title>
        <authorList>
            <person name="Isaki S."/>
            <person name="Hosoyama A."/>
            <person name="Tsuchikane K."/>
            <person name="Katsumata H."/>
            <person name="Ando Y."/>
            <person name="Yamazaki S."/>
            <person name="Fujita N."/>
        </authorList>
    </citation>
    <scope>NUCLEOTIDE SEQUENCE [LARGE SCALE GENOMIC DNA]</scope>
    <source>
        <strain evidence="6 7">NBRC 16725</strain>
    </source>
</reference>
<dbReference type="OrthoDB" id="9815174at2"/>
<evidence type="ECO:0000256" key="4">
    <source>
        <dbReference type="ARBA" id="ARBA00023163"/>
    </source>
</evidence>
<dbReference type="PANTHER" id="PTHR30346:SF28">
    <property type="entry name" value="HTH-TYPE TRANSCRIPTIONAL REGULATOR CYNR"/>
    <property type="match status" value="1"/>
</dbReference>
<gene>
    <name evidence="6" type="ORF">NT2_09_00790</name>
</gene>
<dbReference type="RefSeq" id="WP_021691289.1">
    <property type="nucleotide sequence ID" value="NZ_BASZ01000009.1"/>
</dbReference>
<dbReference type="PANTHER" id="PTHR30346">
    <property type="entry name" value="TRANSCRIPTIONAL DUAL REGULATOR HCAR-RELATED"/>
    <property type="match status" value="1"/>
</dbReference>
<evidence type="ECO:0000256" key="1">
    <source>
        <dbReference type="ARBA" id="ARBA00009437"/>
    </source>
</evidence>
<dbReference type="PRINTS" id="PR00039">
    <property type="entry name" value="HTHLYSR"/>
</dbReference>
<evidence type="ECO:0000256" key="3">
    <source>
        <dbReference type="ARBA" id="ARBA00023125"/>
    </source>
</evidence>
<dbReference type="AlphaFoldDB" id="U2YAM6"/>
<accession>U2YAM6</accession>
<evidence type="ECO:0000256" key="2">
    <source>
        <dbReference type="ARBA" id="ARBA00023015"/>
    </source>
</evidence>
<dbReference type="KEGG" id="ntd:EGO55_05230"/>
<organism evidence="6 7">
    <name type="scientific">Caenibius tardaugens NBRC 16725</name>
    <dbReference type="NCBI Taxonomy" id="1219035"/>
    <lineage>
        <taxon>Bacteria</taxon>
        <taxon>Pseudomonadati</taxon>
        <taxon>Pseudomonadota</taxon>
        <taxon>Alphaproteobacteria</taxon>
        <taxon>Sphingomonadales</taxon>
        <taxon>Erythrobacteraceae</taxon>
        <taxon>Caenibius</taxon>
    </lineage>
</organism>
<dbReference type="Gene3D" id="3.40.190.10">
    <property type="entry name" value="Periplasmic binding protein-like II"/>
    <property type="match status" value="2"/>
</dbReference>
<proteinExistence type="inferred from homology"/>
<dbReference type="InterPro" id="IPR000847">
    <property type="entry name" value="LysR_HTH_N"/>
</dbReference>
<dbReference type="GO" id="GO:0003677">
    <property type="term" value="F:DNA binding"/>
    <property type="evidence" value="ECO:0007669"/>
    <property type="project" value="UniProtKB-KW"/>
</dbReference>
<evidence type="ECO:0000259" key="5">
    <source>
        <dbReference type="PROSITE" id="PS50931"/>
    </source>
</evidence>
<name>U2YAM6_9SPHN</name>
<evidence type="ECO:0000313" key="6">
    <source>
        <dbReference type="EMBL" id="GAD50471.1"/>
    </source>
</evidence>
<keyword evidence="3" id="KW-0238">DNA-binding</keyword>
<dbReference type="Gene3D" id="1.10.10.10">
    <property type="entry name" value="Winged helix-like DNA-binding domain superfamily/Winged helix DNA-binding domain"/>
    <property type="match status" value="1"/>
</dbReference>
<dbReference type="SUPFAM" id="SSF46785">
    <property type="entry name" value="Winged helix' DNA-binding domain"/>
    <property type="match status" value="1"/>
</dbReference>
<dbReference type="InterPro" id="IPR036388">
    <property type="entry name" value="WH-like_DNA-bd_sf"/>
</dbReference>
<comment type="similarity">
    <text evidence="1">Belongs to the LysR transcriptional regulatory family.</text>
</comment>
<dbReference type="GO" id="GO:0003700">
    <property type="term" value="F:DNA-binding transcription factor activity"/>
    <property type="evidence" value="ECO:0007669"/>
    <property type="project" value="InterPro"/>
</dbReference>
<dbReference type="eggNOG" id="COG0583">
    <property type="taxonomic scope" value="Bacteria"/>
</dbReference>
<dbReference type="GO" id="GO:0032993">
    <property type="term" value="C:protein-DNA complex"/>
    <property type="evidence" value="ECO:0007669"/>
    <property type="project" value="TreeGrafter"/>
</dbReference>
<protein>
    <submittedName>
        <fullName evidence="6">Putative LysR family transcriptional regulator</fullName>
    </submittedName>
</protein>
<evidence type="ECO:0000313" key="7">
    <source>
        <dbReference type="Proteomes" id="UP000016568"/>
    </source>
</evidence>
<keyword evidence="2" id="KW-0805">Transcription regulation</keyword>
<dbReference type="Pfam" id="PF00126">
    <property type="entry name" value="HTH_1"/>
    <property type="match status" value="1"/>
</dbReference>
<dbReference type="PROSITE" id="PS50931">
    <property type="entry name" value="HTH_LYSR"/>
    <property type="match status" value="1"/>
</dbReference>
<dbReference type="SUPFAM" id="SSF53850">
    <property type="entry name" value="Periplasmic binding protein-like II"/>
    <property type="match status" value="1"/>
</dbReference>
<dbReference type="InterPro" id="IPR036390">
    <property type="entry name" value="WH_DNA-bd_sf"/>
</dbReference>
<keyword evidence="4" id="KW-0804">Transcription</keyword>
<dbReference type="CDD" id="cd05466">
    <property type="entry name" value="PBP2_LTTR_substrate"/>
    <property type="match status" value="1"/>
</dbReference>
<dbReference type="InterPro" id="IPR005119">
    <property type="entry name" value="LysR_subst-bd"/>
</dbReference>
<sequence>MIFKRAHMRQFLAVVEAGTFTQAAARIGVTQPTLSAGIAELERLIGSPVLTRDRKRVRLTETGARLLPIARAIELQFDAAAGLNQSALRPWPTLKLGVIPSIAGAMLQRLVAALPAEFNLELIVGGDTVLRAALSSGRVDALLLVQRPGEEGAHVMPLLTEPYVMFVASTHRLVGQTLLAPEDLAAEVMIARRSCEALADTSRFFTQHGIRPRFALKSENDDYCMRMVAAGLGITTAPLSMQCDGVVGLPIAGYNLSRTLALLGDPSRAADPVMRSKIDTLYENWVGVANRIAADHAV</sequence>
<feature type="domain" description="HTH lysR-type" evidence="5">
    <location>
        <begin position="1"/>
        <end position="60"/>
    </location>
</feature>
<keyword evidence="7" id="KW-1185">Reference proteome</keyword>
<dbReference type="Proteomes" id="UP000016568">
    <property type="component" value="Unassembled WGS sequence"/>
</dbReference>
<dbReference type="EMBL" id="BASZ01000009">
    <property type="protein sequence ID" value="GAD50471.1"/>
    <property type="molecule type" value="Genomic_DNA"/>
</dbReference>
<dbReference type="Pfam" id="PF03466">
    <property type="entry name" value="LysR_substrate"/>
    <property type="match status" value="1"/>
</dbReference>
<comment type="caution">
    <text evidence="6">The sequence shown here is derived from an EMBL/GenBank/DDBJ whole genome shotgun (WGS) entry which is preliminary data.</text>
</comment>